<evidence type="ECO:0000256" key="5">
    <source>
        <dbReference type="RuleBase" id="RU004404"/>
    </source>
</evidence>
<dbReference type="GO" id="GO:0006508">
    <property type="term" value="P:proteolysis"/>
    <property type="evidence" value="ECO:0007669"/>
    <property type="project" value="UniProtKB-KW"/>
</dbReference>
<name>A0A193LL24_9GAMM</name>
<dbReference type="FunFam" id="3.90.226.10:FF:000090">
    <property type="entry name" value="Tail-specific protease"/>
    <property type="match status" value="1"/>
</dbReference>
<dbReference type="GO" id="GO:0030288">
    <property type="term" value="C:outer membrane-bounded periplasmic space"/>
    <property type="evidence" value="ECO:0007669"/>
    <property type="project" value="TreeGrafter"/>
</dbReference>
<dbReference type="EMBL" id="CP016268">
    <property type="protein sequence ID" value="ANO53151.1"/>
    <property type="molecule type" value="Genomic_DNA"/>
</dbReference>
<evidence type="ECO:0000256" key="3">
    <source>
        <dbReference type="ARBA" id="ARBA00022801"/>
    </source>
</evidence>
<dbReference type="RefSeq" id="WP_068619198.1">
    <property type="nucleotide sequence ID" value="NZ_CP016268.1"/>
</dbReference>
<feature type="compositionally biased region" description="Basic and acidic residues" evidence="6">
    <location>
        <begin position="637"/>
        <end position="650"/>
    </location>
</feature>
<evidence type="ECO:0000256" key="4">
    <source>
        <dbReference type="ARBA" id="ARBA00022825"/>
    </source>
</evidence>
<evidence type="ECO:0000259" key="8">
    <source>
        <dbReference type="PROSITE" id="PS50106"/>
    </source>
</evidence>
<dbReference type="Proteomes" id="UP000092695">
    <property type="component" value="Chromosome"/>
</dbReference>
<dbReference type="PROSITE" id="PS50106">
    <property type="entry name" value="PDZ"/>
    <property type="match status" value="1"/>
</dbReference>
<dbReference type="CDD" id="cd06782">
    <property type="entry name" value="cpPDZ_CPP-like"/>
    <property type="match status" value="1"/>
</dbReference>
<dbReference type="NCBIfam" id="TIGR00225">
    <property type="entry name" value="prc"/>
    <property type="match status" value="1"/>
</dbReference>
<protein>
    <recommendedName>
        <fullName evidence="8">PDZ domain-containing protein</fullName>
    </recommendedName>
</protein>
<dbReference type="InterPro" id="IPR020992">
    <property type="entry name" value="Tail_Prtase_C"/>
</dbReference>
<keyword evidence="10" id="KW-1185">Reference proteome</keyword>
<dbReference type="KEGG" id="woc:BA177_10360"/>
<keyword evidence="3 5" id="KW-0378">Hydrolase</keyword>
<feature type="region of interest" description="Disordered" evidence="6">
    <location>
        <begin position="637"/>
        <end position="672"/>
    </location>
</feature>
<dbReference type="OrthoDB" id="9812068at2"/>
<evidence type="ECO:0000256" key="7">
    <source>
        <dbReference type="SAM" id="SignalP"/>
    </source>
</evidence>
<dbReference type="InterPro" id="IPR036034">
    <property type="entry name" value="PDZ_sf"/>
</dbReference>
<dbReference type="InterPro" id="IPR005151">
    <property type="entry name" value="Tail-specific_protease"/>
</dbReference>
<dbReference type="InterPro" id="IPR004447">
    <property type="entry name" value="Peptidase_S41A"/>
</dbReference>
<dbReference type="SMART" id="SM00245">
    <property type="entry name" value="TSPc"/>
    <property type="match status" value="1"/>
</dbReference>
<dbReference type="PANTHER" id="PTHR32060">
    <property type="entry name" value="TAIL-SPECIFIC PROTEASE"/>
    <property type="match status" value="1"/>
</dbReference>
<keyword evidence="4 5" id="KW-0720">Serine protease</keyword>
<keyword evidence="2 5" id="KW-0645">Protease</keyword>
<comment type="similarity">
    <text evidence="1 5">Belongs to the peptidase S41A family.</text>
</comment>
<sequence>MTQYVTGAPLRIAAAILSLFLLAAAASPPTAETNSELAPLPRHEKIGQLVTEFVQKSHYRQAAVDDDLSSQVLDRYIESLDNNRLYLLESDVAAFEKYRYKIDDMVRADPLTPVFDMFDVYRTRARERLSYAIQLLETEPDYTIDEEYEFDREEAPWAKSKSELDEIWRKRVKNDTLSLAMADKEWTEIQETLHKRYSRFLKRMDQVKNDDVFETFMNAFAHTLDPHSSYLSPRNSEEYRIQMSLSYFGIGASLQVDDDYVMVINIIPGGPASIDGSLQPKDRITAVGEGPDGELVDVIGWRLDDVVQLIRGPENTEVRLQILPAGALPGSPETILSLTRDQVKLEEQAAKSEIITVPRDGREWSIGVIEVPSFYRDYRALSNGDKDYTSTTKDVKRLIDELEEQGIDGLVIDLRNNGGGHLTEATALSGLFIDNGPVVQLRNSNGRISRLDDPDPVARVAYNGPLAVLVNRYSASASEIFAAAIQDYARGVIIGQQTFGKGTVQNLYSLDQYVRRQDEEGLGQLTLTIGKYYRVTGESTQHRGVNPDILLPSPIDASQVGESVRETALPWDTIRTTRFRAGEPLNATISSLTANHLERSKVDPDYQYLTAGIKEVEKARARKTVSLNINKRLAEREDDRQRGLERENQRRAALGMEPIESVEELEKLEGPDVQRNEAAEIVSDLAQMREVKAHLPQTAGIQP</sequence>
<feature type="signal peptide" evidence="7">
    <location>
        <begin position="1"/>
        <end position="25"/>
    </location>
</feature>
<feature type="chain" id="PRO_5008260402" description="PDZ domain-containing protein" evidence="7">
    <location>
        <begin position="26"/>
        <end position="703"/>
    </location>
</feature>
<evidence type="ECO:0000313" key="10">
    <source>
        <dbReference type="Proteomes" id="UP000092695"/>
    </source>
</evidence>
<dbReference type="CDD" id="cd07560">
    <property type="entry name" value="Peptidase_S41_CPP"/>
    <property type="match status" value="1"/>
</dbReference>
<dbReference type="AlphaFoldDB" id="A0A193LL24"/>
<dbReference type="GO" id="GO:0004175">
    <property type="term" value="F:endopeptidase activity"/>
    <property type="evidence" value="ECO:0007669"/>
    <property type="project" value="TreeGrafter"/>
</dbReference>
<dbReference type="GO" id="GO:0007165">
    <property type="term" value="P:signal transduction"/>
    <property type="evidence" value="ECO:0007669"/>
    <property type="project" value="TreeGrafter"/>
</dbReference>
<dbReference type="InterPro" id="IPR029045">
    <property type="entry name" value="ClpP/crotonase-like_dom_sf"/>
</dbReference>
<dbReference type="SMART" id="SM00228">
    <property type="entry name" value="PDZ"/>
    <property type="match status" value="1"/>
</dbReference>
<proteinExistence type="inferred from homology"/>
<dbReference type="Gene3D" id="3.90.226.10">
    <property type="entry name" value="2-enoyl-CoA Hydratase, Chain A, domain 1"/>
    <property type="match status" value="1"/>
</dbReference>
<evidence type="ECO:0000313" key="9">
    <source>
        <dbReference type="EMBL" id="ANO53151.1"/>
    </source>
</evidence>
<gene>
    <name evidence="9" type="ORF">BA177_10360</name>
</gene>
<dbReference type="SUPFAM" id="SSF50156">
    <property type="entry name" value="PDZ domain-like"/>
    <property type="match status" value="1"/>
</dbReference>
<evidence type="ECO:0000256" key="1">
    <source>
        <dbReference type="ARBA" id="ARBA00009179"/>
    </source>
</evidence>
<reference evidence="9 10" key="1">
    <citation type="submission" date="2016-06" db="EMBL/GenBank/DDBJ databases">
        <title>Complete genome sequence of a deep-branching marine Gamma Proteobacterium Woeseia oceani type strain XK5.</title>
        <authorList>
            <person name="Mu D."/>
            <person name="Du Z."/>
        </authorList>
    </citation>
    <scope>NUCLEOTIDE SEQUENCE [LARGE SCALE GENOMIC DNA]</scope>
    <source>
        <strain evidence="9 10">XK5</strain>
    </source>
</reference>
<dbReference type="Pfam" id="PF17804">
    <property type="entry name" value="TSP_NTD"/>
    <property type="match status" value="1"/>
</dbReference>
<dbReference type="Gene3D" id="2.30.42.10">
    <property type="match status" value="1"/>
</dbReference>
<dbReference type="Pfam" id="PF03572">
    <property type="entry name" value="Peptidase_S41"/>
    <property type="match status" value="1"/>
</dbReference>
<dbReference type="Pfam" id="PF11818">
    <property type="entry name" value="DUF3340"/>
    <property type="match status" value="1"/>
</dbReference>
<evidence type="ECO:0000256" key="6">
    <source>
        <dbReference type="SAM" id="MobiDB-lite"/>
    </source>
</evidence>
<feature type="domain" description="PDZ" evidence="8">
    <location>
        <begin position="240"/>
        <end position="311"/>
    </location>
</feature>
<dbReference type="PANTHER" id="PTHR32060:SF22">
    <property type="entry name" value="CARBOXYL-TERMINAL-PROCESSING PEPTIDASE 3, CHLOROPLASTIC"/>
    <property type="match status" value="1"/>
</dbReference>
<organism evidence="9 10">
    <name type="scientific">Woeseia oceani</name>
    <dbReference type="NCBI Taxonomy" id="1548547"/>
    <lineage>
        <taxon>Bacteria</taxon>
        <taxon>Pseudomonadati</taxon>
        <taxon>Pseudomonadota</taxon>
        <taxon>Gammaproteobacteria</taxon>
        <taxon>Woeseiales</taxon>
        <taxon>Woeseiaceae</taxon>
        <taxon>Woeseia</taxon>
    </lineage>
</organism>
<keyword evidence="7" id="KW-0732">Signal</keyword>
<dbReference type="SUPFAM" id="SSF52096">
    <property type="entry name" value="ClpP/crotonase"/>
    <property type="match status" value="1"/>
</dbReference>
<dbReference type="InterPro" id="IPR001478">
    <property type="entry name" value="PDZ"/>
</dbReference>
<dbReference type="GO" id="GO:0008236">
    <property type="term" value="F:serine-type peptidase activity"/>
    <property type="evidence" value="ECO:0007669"/>
    <property type="project" value="UniProtKB-KW"/>
</dbReference>
<dbReference type="Pfam" id="PF00595">
    <property type="entry name" value="PDZ"/>
    <property type="match status" value="1"/>
</dbReference>
<dbReference type="STRING" id="1548547.BA177_10360"/>
<dbReference type="InterPro" id="IPR040573">
    <property type="entry name" value="TSP_N"/>
</dbReference>
<evidence type="ECO:0000256" key="2">
    <source>
        <dbReference type="ARBA" id="ARBA00022670"/>
    </source>
</evidence>
<accession>A0A193LL24</accession>